<dbReference type="GO" id="GO:0015031">
    <property type="term" value="P:protein transport"/>
    <property type="evidence" value="ECO:0007669"/>
    <property type="project" value="UniProtKB-KW"/>
</dbReference>
<evidence type="ECO:0000313" key="8">
    <source>
        <dbReference type="EMBL" id="MBK9983824.1"/>
    </source>
</evidence>
<comment type="similarity">
    <text evidence="2 7">Belongs to the ExbD/TolR family.</text>
</comment>
<evidence type="ECO:0000256" key="7">
    <source>
        <dbReference type="RuleBase" id="RU003879"/>
    </source>
</evidence>
<sequence>MELRKRRAFHDEDAMSAMNDIMFFLLLFFLIIATMSNANIIKILLPKSDTTSQLAKQPLTLTVTEDLKYYVNSNEVPSAMLEGALADAIKRNEDPTVVLRIAKSLTVQDLVDVMSIAAKLNLKMVLSTER</sequence>
<protein>
    <submittedName>
        <fullName evidence="8">Biopolymer transporter ExbD</fullName>
    </submittedName>
</protein>
<name>A0A9D7SZV3_9BACT</name>
<dbReference type="Pfam" id="PF02472">
    <property type="entry name" value="ExbD"/>
    <property type="match status" value="1"/>
</dbReference>
<evidence type="ECO:0000256" key="6">
    <source>
        <dbReference type="ARBA" id="ARBA00023136"/>
    </source>
</evidence>
<dbReference type="GO" id="GO:0005886">
    <property type="term" value="C:plasma membrane"/>
    <property type="evidence" value="ECO:0007669"/>
    <property type="project" value="UniProtKB-SubCell"/>
</dbReference>
<keyword evidence="7" id="KW-0813">Transport</keyword>
<comment type="caution">
    <text evidence="8">The sequence shown here is derived from an EMBL/GenBank/DDBJ whole genome shotgun (WGS) entry which is preliminary data.</text>
</comment>
<keyword evidence="3" id="KW-1003">Cell membrane</keyword>
<keyword evidence="7" id="KW-0653">Protein transport</keyword>
<evidence type="ECO:0000256" key="5">
    <source>
        <dbReference type="ARBA" id="ARBA00022989"/>
    </source>
</evidence>
<keyword evidence="5" id="KW-1133">Transmembrane helix</keyword>
<keyword evidence="6" id="KW-0472">Membrane</keyword>
<dbReference type="PANTHER" id="PTHR30558">
    <property type="entry name" value="EXBD MEMBRANE COMPONENT OF PMF-DRIVEN MACROMOLECULE IMPORT SYSTEM"/>
    <property type="match status" value="1"/>
</dbReference>
<proteinExistence type="inferred from homology"/>
<evidence type="ECO:0000256" key="1">
    <source>
        <dbReference type="ARBA" id="ARBA00004162"/>
    </source>
</evidence>
<comment type="subcellular location">
    <subcellularLocation>
        <location evidence="1">Cell membrane</location>
        <topology evidence="1">Single-pass membrane protein</topology>
    </subcellularLocation>
    <subcellularLocation>
        <location evidence="7">Cell membrane</location>
        <topology evidence="7">Single-pass type II membrane protein</topology>
    </subcellularLocation>
</comment>
<organism evidence="8 9">
    <name type="scientific">Candidatus Opimibacter skivensis</name>
    <dbReference type="NCBI Taxonomy" id="2982028"/>
    <lineage>
        <taxon>Bacteria</taxon>
        <taxon>Pseudomonadati</taxon>
        <taxon>Bacteroidota</taxon>
        <taxon>Saprospiria</taxon>
        <taxon>Saprospirales</taxon>
        <taxon>Saprospiraceae</taxon>
        <taxon>Candidatus Opimibacter</taxon>
    </lineage>
</organism>
<dbReference type="PANTHER" id="PTHR30558:SF3">
    <property type="entry name" value="BIOPOLYMER TRANSPORT PROTEIN EXBD-RELATED"/>
    <property type="match status" value="1"/>
</dbReference>
<dbReference type="EMBL" id="JADKGY010000027">
    <property type="protein sequence ID" value="MBK9983824.1"/>
    <property type="molecule type" value="Genomic_DNA"/>
</dbReference>
<dbReference type="Gene3D" id="3.30.420.270">
    <property type="match status" value="1"/>
</dbReference>
<evidence type="ECO:0000256" key="2">
    <source>
        <dbReference type="ARBA" id="ARBA00005811"/>
    </source>
</evidence>
<evidence type="ECO:0000313" key="9">
    <source>
        <dbReference type="Proteomes" id="UP000808337"/>
    </source>
</evidence>
<dbReference type="GO" id="GO:0022857">
    <property type="term" value="F:transmembrane transporter activity"/>
    <property type="evidence" value="ECO:0007669"/>
    <property type="project" value="InterPro"/>
</dbReference>
<accession>A0A9D7SZV3</accession>
<reference evidence="8 9" key="1">
    <citation type="submission" date="2020-10" db="EMBL/GenBank/DDBJ databases">
        <title>Connecting structure to function with the recovery of over 1000 high-quality activated sludge metagenome-assembled genomes encoding full-length rRNA genes using long-read sequencing.</title>
        <authorList>
            <person name="Singleton C.M."/>
            <person name="Petriglieri F."/>
            <person name="Kristensen J.M."/>
            <person name="Kirkegaard R.H."/>
            <person name="Michaelsen T.Y."/>
            <person name="Andersen M.H."/>
            <person name="Karst S.M."/>
            <person name="Dueholm M.S."/>
            <person name="Nielsen P.H."/>
            <person name="Albertsen M."/>
        </authorList>
    </citation>
    <scope>NUCLEOTIDE SEQUENCE [LARGE SCALE GENOMIC DNA]</scope>
    <source>
        <strain evidence="8">Ribe_18-Q3-R11-54_MAXAC.273</strain>
    </source>
</reference>
<dbReference type="AlphaFoldDB" id="A0A9D7SZV3"/>
<evidence type="ECO:0000256" key="3">
    <source>
        <dbReference type="ARBA" id="ARBA00022475"/>
    </source>
</evidence>
<dbReference type="Proteomes" id="UP000808337">
    <property type="component" value="Unassembled WGS sequence"/>
</dbReference>
<evidence type="ECO:0000256" key="4">
    <source>
        <dbReference type="ARBA" id="ARBA00022692"/>
    </source>
</evidence>
<dbReference type="InterPro" id="IPR003400">
    <property type="entry name" value="ExbD"/>
</dbReference>
<gene>
    <name evidence="8" type="ORF">IPP15_15890</name>
</gene>
<keyword evidence="4 7" id="KW-0812">Transmembrane</keyword>